<gene>
    <name evidence="1" type="ORF">KC01_LOCUS2241</name>
</gene>
<keyword evidence="2" id="KW-1185">Reference proteome</keyword>
<dbReference type="Proteomes" id="UP001497482">
    <property type="component" value="Chromosome 1"/>
</dbReference>
<evidence type="ECO:0000313" key="1">
    <source>
        <dbReference type="EMBL" id="CAL1569875.1"/>
    </source>
</evidence>
<protein>
    <submittedName>
        <fullName evidence="1">Uncharacterized protein</fullName>
    </submittedName>
</protein>
<proteinExistence type="predicted"/>
<accession>A0AAV2IZI4</accession>
<dbReference type="AlphaFoldDB" id="A0AAV2IZI4"/>
<reference evidence="1 2" key="1">
    <citation type="submission" date="2024-04" db="EMBL/GenBank/DDBJ databases">
        <authorList>
            <person name="Waldvogel A.-M."/>
            <person name="Schoenle A."/>
        </authorList>
    </citation>
    <scope>NUCLEOTIDE SEQUENCE [LARGE SCALE GENOMIC DNA]</scope>
</reference>
<name>A0AAV2IZI4_KNICA</name>
<evidence type="ECO:0000313" key="2">
    <source>
        <dbReference type="Proteomes" id="UP001497482"/>
    </source>
</evidence>
<organism evidence="1 2">
    <name type="scientific">Knipowitschia caucasica</name>
    <name type="common">Caucasian dwarf goby</name>
    <name type="synonym">Pomatoschistus caucasicus</name>
    <dbReference type="NCBI Taxonomy" id="637954"/>
    <lineage>
        <taxon>Eukaryota</taxon>
        <taxon>Metazoa</taxon>
        <taxon>Chordata</taxon>
        <taxon>Craniata</taxon>
        <taxon>Vertebrata</taxon>
        <taxon>Euteleostomi</taxon>
        <taxon>Actinopterygii</taxon>
        <taxon>Neopterygii</taxon>
        <taxon>Teleostei</taxon>
        <taxon>Neoteleostei</taxon>
        <taxon>Acanthomorphata</taxon>
        <taxon>Gobiaria</taxon>
        <taxon>Gobiiformes</taxon>
        <taxon>Gobioidei</taxon>
        <taxon>Gobiidae</taxon>
        <taxon>Gobiinae</taxon>
        <taxon>Knipowitschia</taxon>
    </lineage>
</organism>
<dbReference type="EMBL" id="OZ035823">
    <property type="protein sequence ID" value="CAL1569875.1"/>
    <property type="molecule type" value="Genomic_DNA"/>
</dbReference>
<sequence>MWIVFRALYKLQNDRAECARGWSPSTTHLYAESLLQLRFSERAAVPPPDIPPELRNTAARHVRRKRGRRGGVHRRLKRLCLQDRRRMPALPSILLGNAQSLRNKLDELEAWATVRQEITNACLLVFTESWLTDTDRDEDLSVRGFGAPYRLDRDQEITGKSRGGGVCLYVNERYCKTVVVREKICTPHVELLSLSLRPFYLPHSIAVENVNSDTSSQIQELKGFE</sequence>